<keyword evidence="2" id="KW-1185">Reference proteome</keyword>
<comment type="caution">
    <text evidence="1">The sequence shown here is derived from an EMBL/GenBank/DDBJ whole genome shotgun (WGS) entry which is preliminary data.</text>
</comment>
<evidence type="ECO:0000313" key="2">
    <source>
        <dbReference type="Proteomes" id="UP001160148"/>
    </source>
</evidence>
<reference evidence="1 2" key="1">
    <citation type="submission" date="2023-01" db="EMBL/GenBank/DDBJ databases">
        <authorList>
            <person name="Whitehead M."/>
        </authorList>
    </citation>
    <scope>NUCLEOTIDE SEQUENCE [LARGE SCALE GENOMIC DNA]</scope>
</reference>
<dbReference type="Proteomes" id="UP001160148">
    <property type="component" value="Unassembled WGS sequence"/>
</dbReference>
<protein>
    <submittedName>
        <fullName evidence="1">Uncharacterized protein</fullName>
    </submittedName>
</protein>
<dbReference type="AlphaFoldDB" id="A0AAV0YDS9"/>
<organism evidence="1 2">
    <name type="scientific">Macrosiphum euphorbiae</name>
    <name type="common">potato aphid</name>
    <dbReference type="NCBI Taxonomy" id="13131"/>
    <lineage>
        <taxon>Eukaryota</taxon>
        <taxon>Metazoa</taxon>
        <taxon>Ecdysozoa</taxon>
        <taxon>Arthropoda</taxon>
        <taxon>Hexapoda</taxon>
        <taxon>Insecta</taxon>
        <taxon>Pterygota</taxon>
        <taxon>Neoptera</taxon>
        <taxon>Paraneoptera</taxon>
        <taxon>Hemiptera</taxon>
        <taxon>Sternorrhyncha</taxon>
        <taxon>Aphidomorpha</taxon>
        <taxon>Aphidoidea</taxon>
        <taxon>Aphididae</taxon>
        <taxon>Macrosiphini</taxon>
        <taxon>Macrosiphum</taxon>
    </lineage>
</organism>
<gene>
    <name evidence="1" type="ORF">MEUPH1_LOCUS30627</name>
</gene>
<name>A0AAV0YDS9_9HEMI</name>
<dbReference type="EMBL" id="CARXXK010001716">
    <property type="protein sequence ID" value="CAI6377351.1"/>
    <property type="molecule type" value="Genomic_DNA"/>
</dbReference>
<evidence type="ECO:0000313" key="1">
    <source>
        <dbReference type="EMBL" id="CAI6377351.1"/>
    </source>
</evidence>
<accession>A0AAV0YDS9</accession>
<sequence>MAIQHRKSLCDSEVNKIKDLKKDIENGPSHLLGQHLNCDSYFCNGSKIGEQNFVPEAVECGLMSEISRIYHRVVEKGKTPFAQK</sequence>
<proteinExistence type="predicted"/>